<dbReference type="NCBIfam" id="TIGR03187">
    <property type="entry name" value="DGQHR"/>
    <property type="match status" value="1"/>
</dbReference>
<proteinExistence type="predicted"/>
<dbReference type="RefSeq" id="WP_377930740.1">
    <property type="nucleotide sequence ID" value="NZ_JBHUEM010000055.1"/>
</dbReference>
<dbReference type="Proteomes" id="UP001597214">
    <property type="component" value="Unassembled WGS sequence"/>
</dbReference>
<name>A0ABW4LWG3_9BACI</name>
<organism evidence="1 2">
    <name type="scientific">Bacillus salitolerans</name>
    <dbReference type="NCBI Taxonomy" id="1437434"/>
    <lineage>
        <taxon>Bacteria</taxon>
        <taxon>Bacillati</taxon>
        <taxon>Bacillota</taxon>
        <taxon>Bacilli</taxon>
        <taxon>Bacillales</taxon>
        <taxon>Bacillaceae</taxon>
        <taxon>Bacillus</taxon>
    </lineage>
</organism>
<comment type="caution">
    <text evidence="1">The sequence shown here is derived from an EMBL/GenBank/DDBJ whole genome shotgun (WGS) entry which is preliminary data.</text>
</comment>
<dbReference type="InterPro" id="IPR017642">
    <property type="entry name" value="DNA_S_mod_DndB"/>
</dbReference>
<dbReference type="EMBL" id="JBHUEM010000055">
    <property type="protein sequence ID" value="MFD1739500.1"/>
    <property type="molecule type" value="Genomic_DNA"/>
</dbReference>
<reference evidence="2" key="1">
    <citation type="journal article" date="2019" name="Int. J. Syst. Evol. Microbiol.">
        <title>The Global Catalogue of Microorganisms (GCM) 10K type strain sequencing project: providing services to taxonomists for standard genome sequencing and annotation.</title>
        <authorList>
            <consortium name="The Broad Institute Genomics Platform"/>
            <consortium name="The Broad Institute Genome Sequencing Center for Infectious Disease"/>
            <person name="Wu L."/>
            <person name="Ma J."/>
        </authorList>
    </citation>
    <scope>NUCLEOTIDE SEQUENCE [LARGE SCALE GENOMIC DNA]</scope>
    <source>
        <strain evidence="2">CCUG 49339</strain>
    </source>
</reference>
<dbReference type="InterPro" id="IPR017601">
    <property type="entry name" value="DGQHR-contain_dom"/>
</dbReference>
<sequence>MKINALKYEWQEYTCYIGIINYIDVLNLINVDSDLSMNREINSSNVKEIIKYIKSELEGSFFPPVILSCNVQTEFDSNQLKILDGQLTIIDGQHRIKAIGEIIEESEGDKRQKLNKVVLPVLIIEGLESSKHRELFNMINDNAKTVDSNISVRFSSTLENILGLKYVKMKGIKSEIEWEVKQSKSKVVYLHIVESIKDLTSTLSEFTESLYSQETLLYDQEDYYLVIESFLDSIFEYILKERELDNPKENLFKKKVFIRAVTDEVCEKLKLFLQREDEKDLGLIKALIEETLSTLLKEFVISYRGVKTVKESTYISIRKFLRVNSTLTEYTHEELEPILPIITRFVEQYYNRENEFTYSQDEFNNIEKFIKDVNEHKEEVIKLDQSSLSITKDTLIDELLELQREEQVEDEVTN</sequence>
<gene>
    <name evidence="1" type="ORF">ACFSCX_23750</name>
</gene>
<keyword evidence="2" id="KW-1185">Reference proteome</keyword>
<evidence type="ECO:0000313" key="1">
    <source>
        <dbReference type="EMBL" id="MFD1739500.1"/>
    </source>
</evidence>
<dbReference type="Pfam" id="PF14072">
    <property type="entry name" value="DndB"/>
    <property type="match status" value="1"/>
</dbReference>
<protein>
    <submittedName>
        <fullName evidence="1">DNA sulfur modification protein DndB</fullName>
    </submittedName>
</protein>
<accession>A0ABW4LWG3</accession>
<evidence type="ECO:0000313" key="2">
    <source>
        <dbReference type="Proteomes" id="UP001597214"/>
    </source>
</evidence>